<evidence type="ECO:0000256" key="1">
    <source>
        <dbReference type="SAM" id="MobiDB-lite"/>
    </source>
</evidence>
<dbReference type="EMBL" id="BLLN01000002">
    <property type="protein sequence ID" value="GFH70938.1"/>
    <property type="molecule type" value="Genomic_DNA"/>
</dbReference>
<organism evidence="3 4">
    <name type="scientific">Streptomyces diastaticus subsp. diastaticus</name>
    <dbReference type="NCBI Taxonomy" id="68040"/>
    <lineage>
        <taxon>Bacteria</taxon>
        <taxon>Bacillati</taxon>
        <taxon>Actinomycetota</taxon>
        <taxon>Actinomycetes</taxon>
        <taxon>Kitasatosporales</taxon>
        <taxon>Streptomycetaceae</taxon>
        <taxon>Streptomyces</taxon>
        <taxon>Streptomyces diastaticus group</taxon>
    </lineage>
</organism>
<evidence type="ECO:0000313" key="4">
    <source>
        <dbReference type="Proteomes" id="UP000472710"/>
    </source>
</evidence>
<feature type="compositionally biased region" description="Low complexity" evidence="1">
    <location>
        <begin position="68"/>
        <end position="85"/>
    </location>
</feature>
<feature type="region of interest" description="Disordered" evidence="1">
    <location>
        <begin position="64"/>
        <end position="91"/>
    </location>
</feature>
<sequence>MLSLPGLLKLWLPLLLTAVTRAPWPAPAGSATCRALIAVLPSRPPAAGGTVRATLHRPAAALPAVHPTRSSASSTRSRYSASSAYGLLPPW</sequence>
<gene>
    <name evidence="3" type="ORF">Sdia_17060</name>
</gene>
<keyword evidence="2" id="KW-0732">Signal</keyword>
<reference evidence="3 4" key="1">
    <citation type="submission" date="2020-02" db="EMBL/GenBank/DDBJ databases">
        <title>Whole genome shotgun sequence of Streptomyces diastaticus subsp. diastaticus NBRC 13412.</title>
        <authorList>
            <person name="Ichikawa N."/>
            <person name="Komaki H."/>
            <person name="Tamura T."/>
        </authorList>
    </citation>
    <scope>NUCLEOTIDE SEQUENCE [LARGE SCALE GENOMIC DNA]</scope>
    <source>
        <strain evidence="3 4">NBRC 13412</strain>
    </source>
</reference>
<protein>
    <submittedName>
        <fullName evidence="3">Uncharacterized protein</fullName>
    </submittedName>
</protein>
<name>A0ABQ1CLF1_STRDI</name>
<accession>A0ABQ1CLF1</accession>
<comment type="caution">
    <text evidence="3">The sequence shown here is derived from an EMBL/GenBank/DDBJ whole genome shotgun (WGS) entry which is preliminary data.</text>
</comment>
<keyword evidence="4" id="KW-1185">Reference proteome</keyword>
<proteinExistence type="predicted"/>
<evidence type="ECO:0000313" key="3">
    <source>
        <dbReference type="EMBL" id="GFH70938.1"/>
    </source>
</evidence>
<feature type="chain" id="PRO_5045551063" evidence="2">
    <location>
        <begin position="29"/>
        <end position="91"/>
    </location>
</feature>
<evidence type="ECO:0000256" key="2">
    <source>
        <dbReference type="SAM" id="SignalP"/>
    </source>
</evidence>
<dbReference type="Proteomes" id="UP000472710">
    <property type="component" value="Unassembled WGS sequence"/>
</dbReference>
<feature type="signal peptide" evidence="2">
    <location>
        <begin position="1"/>
        <end position="28"/>
    </location>
</feature>